<name>A0A8J4V0Z8_9MYCE</name>
<reference evidence="8" key="1">
    <citation type="submission" date="2020-01" db="EMBL/GenBank/DDBJ databases">
        <title>Development of genomics and gene disruption for Polysphondylium violaceum indicates a role for the polyketide synthase stlB in stalk morphogenesis.</title>
        <authorList>
            <person name="Narita B."/>
            <person name="Kawabe Y."/>
            <person name="Kin K."/>
            <person name="Saito T."/>
            <person name="Gibbs R."/>
            <person name="Kuspa A."/>
            <person name="Muzny D."/>
            <person name="Queller D."/>
            <person name="Richards S."/>
            <person name="Strassman J."/>
            <person name="Sucgang R."/>
            <person name="Worley K."/>
            <person name="Schaap P."/>
        </authorList>
    </citation>
    <scope>NUCLEOTIDE SEQUENCE</scope>
    <source>
        <strain evidence="8">QSvi11</strain>
    </source>
</reference>
<dbReference type="GO" id="GO:0030864">
    <property type="term" value="C:cortical actin cytoskeleton"/>
    <property type="evidence" value="ECO:0007669"/>
    <property type="project" value="TreeGrafter"/>
</dbReference>
<dbReference type="Proteomes" id="UP000695562">
    <property type="component" value="Unassembled WGS sequence"/>
</dbReference>
<dbReference type="CDD" id="cd11282">
    <property type="entry name" value="ADF_coactosin_like"/>
    <property type="match status" value="1"/>
</dbReference>
<evidence type="ECO:0000256" key="6">
    <source>
        <dbReference type="ARBA" id="ARBA00069392"/>
    </source>
</evidence>
<evidence type="ECO:0000256" key="3">
    <source>
        <dbReference type="ARBA" id="ARBA00023203"/>
    </source>
</evidence>
<dbReference type="InterPro" id="IPR002108">
    <property type="entry name" value="ADF-H"/>
</dbReference>
<protein>
    <recommendedName>
        <fullName evidence="6">Coactosin</fullName>
    </recommendedName>
</protein>
<evidence type="ECO:0000256" key="5">
    <source>
        <dbReference type="ARBA" id="ARBA00038052"/>
    </source>
</evidence>
<keyword evidence="4" id="KW-0206">Cytoskeleton</keyword>
<dbReference type="Pfam" id="PF00241">
    <property type="entry name" value="Cofilin_ADF"/>
    <property type="match status" value="1"/>
</dbReference>
<evidence type="ECO:0000256" key="1">
    <source>
        <dbReference type="ARBA" id="ARBA00004245"/>
    </source>
</evidence>
<dbReference type="Gene3D" id="3.40.20.10">
    <property type="entry name" value="Severin"/>
    <property type="match status" value="1"/>
</dbReference>
<evidence type="ECO:0000313" key="8">
    <source>
        <dbReference type="EMBL" id="KAF2069887.1"/>
    </source>
</evidence>
<evidence type="ECO:0000256" key="4">
    <source>
        <dbReference type="ARBA" id="ARBA00023212"/>
    </source>
</evidence>
<proteinExistence type="inferred from homology"/>
<dbReference type="PANTHER" id="PTHR10829">
    <property type="entry name" value="CORTACTIN AND DREBRIN"/>
    <property type="match status" value="1"/>
</dbReference>
<dbReference type="GO" id="GO:0030427">
    <property type="term" value="C:site of polarized growth"/>
    <property type="evidence" value="ECO:0007669"/>
    <property type="project" value="TreeGrafter"/>
</dbReference>
<comment type="subcellular location">
    <subcellularLocation>
        <location evidence="1">Cytoplasm</location>
        <location evidence="1">Cytoskeleton</location>
    </subcellularLocation>
</comment>
<keyword evidence="3" id="KW-0009">Actin-binding</keyword>
<organism evidence="8 9">
    <name type="scientific">Polysphondylium violaceum</name>
    <dbReference type="NCBI Taxonomy" id="133409"/>
    <lineage>
        <taxon>Eukaryota</taxon>
        <taxon>Amoebozoa</taxon>
        <taxon>Evosea</taxon>
        <taxon>Eumycetozoa</taxon>
        <taxon>Dictyostelia</taxon>
        <taxon>Dictyosteliales</taxon>
        <taxon>Dictyosteliaceae</taxon>
        <taxon>Polysphondylium</taxon>
    </lineage>
</organism>
<gene>
    <name evidence="8" type="ORF">CYY_008797</name>
</gene>
<evidence type="ECO:0000259" key="7">
    <source>
        <dbReference type="PROSITE" id="PS51263"/>
    </source>
</evidence>
<sequence>MSDPVIADPQLKAAVEEVLADSNDTNWCVFNFDGKNIVFNTKGTDGLHGLLAALEDDQAQFAYLRSVSGDAESKRAKFSFITWVGESVGALKRAKISVIKASAKKVIQNYGTEFHFTEKDELDETAIMTKIKKAGGADYSGNTSQN</sequence>
<accession>A0A8J4V0Z8</accession>
<dbReference type="SUPFAM" id="SSF55753">
    <property type="entry name" value="Actin depolymerizing proteins"/>
    <property type="match status" value="1"/>
</dbReference>
<dbReference type="GO" id="GO:0005884">
    <property type="term" value="C:actin filament"/>
    <property type="evidence" value="ECO:0007669"/>
    <property type="project" value="TreeGrafter"/>
</dbReference>
<comment type="caution">
    <text evidence="8">The sequence shown here is derived from an EMBL/GenBank/DDBJ whole genome shotgun (WGS) entry which is preliminary data.</text>
</comment>
<dbReference type="PROSITE" id="PS51263">
    <property type="entry name" value="ADF_H"/>
    <property type="match status" value="1"/>
</dbReference>
<dbReference type="GO" id="GO:0030833">
    <property type="term" value="P:regulation of actin filament polymerization"/>
    <property type="evidence" value="ECO:0007669"/>
    <property type="project" value="TreeGrafter"/>
</dbReference>
<comment type="similarity">
    <text evidence="5">Belongs to the actin-binding proteins ADF family. Coactosin subfamily.</text>
</comment>
<dbReference type="GO" id="GO:0051015">
    <property type="term" value="F:actin filament binding"/>
    <property type="evidence" value="ECO:0007669"/>
    <property type="project" value="TreeGrafter"/>
</dbReference>
<dbReference type="AlphaFoldDB" id="A0A8J4V0Z8"/>
<keyword evidence="2" id="KW-0963">Cytoplasm</keyword>
<dbReference type="OrthoDB" id="20822at2759"/>
<keyword evidence="9" id="KW-1185">Reference proteome</keyword>
<evidence type="ECO:0000256" key="2">
    <source>
        <dbReference type="ARBA" id="ARBA00022490"/>
    </source>
</evidence>
<dbReference type="FunFam" id="3.40.20.10:FF:000018">
    <property type="entry name" value="Coactosin-like 1"/>
    <property type="match status" value="1"/>
</dbReference>
<dbReference type="SMART" id="SM00102">
    <property type="entry name" value="ADF"/>
    <property type="match status" value="1"/>
</dbReference>
<dbReference type="InterPro" id="IPR029006">
    <property type="entry name" value="ADF-H/Gelsolin-like_dom_sf"/>
</dbReference>
<feature type="domain" description="ADF-H" evidence="7">
    <location>
        <begin position="3"/>
        <end position="132"/>
    </location>
</feature>
<evidence type="ECO:0000313" key="9">
    <source>
        <dbReference type="Proteomes" id="UP000695562"/>
    </source>
</evidence>
<dbReference type="PANTHER" id="PTHR10829:SF25">
    <property type="entry name" value="DREBRIN-LIKE PROTEIN"/>
    <property type="match status" value="1"/>
</dbReference>
<dbReference type="EMBL" id="AJWJ01000579">
    <property type="protein sequence ID" value="KAF2069887.1"/>
    <property type="molecule type" value="Genomic_DNA"/>
</dbReference>